<evidence type="ECO:0000313" key="1">
    <source>
        <dbReference type="EMBL" id="MEP0820678.1"/>
    </source>
</evidence>
<dbReference type="InterPro" id="IPR023534">
    <property type="entry name" value="Rof/RNase_P-like"/>
</dbReference>
<dbReference type="RefSeq" id="WP_242017167.1">
    <property type="nucleotide sequence ID" value="NZ_JAMPKM010000039.1"/>
</dbReference>
<sequence length="102" mass="11392">MKLNQDSTQDTIVDTGCSDASANLYQAVSCSFYDELEALATLHRICTIRYRTETGEAASIESKIINLYTANKSEFLKLQDGTEIRLDRLISVDGKPVSFTNY</sequence>
<dbReference type="SUPFAM" id="SSF101744">
    <property type="entry name" value="Rof/RNase P subunit-like"/>
    <property type="match status" value="1"/>
</dbReference>
<name>A0ABV0JFX1_9CYAN</name>
<evidence type="ECO:0000313" key="2">
    <source>
        <dbReference type="Proteomes" id="UP001464891"/>
    </source>
</evidence>
<organism evidence="1 2">
    <name type="scientific">Trichocoleus desertorum GB2-A4</name>
    <dbReference type="NCBI Taxonomy" id="2933944"/>
    <lineage>
        <taxon>Bacteria</taxon>
        <taxon>Bacillati</taxon>
        <taxon>Cyanobacteriota</taxon>
        <taxon>Cyanophyceae</taxon>
        <taxon>Leptolyngbyales</taxon>
        <taxon>Trichocoleusaceae</taxon>
        <taxon>Trichocoleus</taxon>
    </lineage>
</organism>
<proteinExistence type="predicted"/>
<reference evidence="1 2" key="1">
    <citation type="submission" date="2022-04" db="EMBL/GenBank/DDBJ databases">
        <title>Positive selection, recombination, and allopatry shape intraspecific diversity of widespread and dominant cyanobacteria.</title>
        <authorList>
            <person name="Wei J."/>
            <person name="Shu W."/>
            <person name="Hu C."/>
        </authorList>
    </citation>
    <scope>NUCLEOTIDE SEQUENCE [LARGE SCALE GENOMIC DNA]</scope>
    <source>
        <strain evidence="1 2">GB2-A4</strain>
    </source>
</reference>
<protein>
    <submittedName>
        <fullName evidence="1">Rho-binding antiterminator</fullName>
    </submittedName>
</protein>
<gene>
    <name evidence="1" type="ORF">NC998_26670</name>
</gene>
<keyword evidence="2" id="KW-1185">Reference proteome</keyword>
<dbReference type="InterPro" id="IPR038626">
    <property type="entry name" value="Rof-like_sf"/>
</dbReference>
<dbReference type="Gene3D" id="2.30.30.400">
    <property type="entry name" value="Rof-like"/>
    <property type="match status" value="1"/>
</dbReference>
<accession>A0ABV0JFX1</accession>
<comment type="caution">
    <text evidence="1">The sequence shown here is derived from an EMBL/GenBank/DDBJ whole genome shotgun (WGS) entry which is preliminary data.</text>
</comment>
<dbReference type="EMBL" id="JAMPKM010000039">
    <property type="protein sequence ID" value="MEP0820678.1"/>
    <property type="molecule type" value="Genomic_DNA"/>
</dbReference>
<dbReference type="Proteomes" id="UP001464891">
    <property type="component" value="Unassembled WGS sequence"/>
</dbReference>